<evidence type="ECO:0000256" key="1">
    <source>
        <dbReference type="ARBA" id="ARBA00004651"/>
    </source>
</evidence>
<keyword evidence="12" id="KW-1185">Reference proteome</keyword>
<dbReference type="Gene3D" id="1.20.1560.10">
    <property type="entry name" value="ABC transporter type 1, transmembrane domain"/>
    <property type="match status" value="1"/>
</dbReference>
<dbReference type="Pfam" id="PF00664">
    <property type="entry name" value="ABC_membrane"/>
    <property type="match status" value="1"/>
</dbReference>
<keyword evidence="4 11" id="KW-0067">ATP-binding</keyword>
<dbReference type="Proteomes" id="UP000809081">
    <property type="component" value="Unassembled WGS sequence"/>
</dbReference>
<dbReference type="InterPro" id="IPR027417">
    <property type="entry name" value="P-loop_NTPase"/>
</dbReference>
<dbReference type="GO" id="GO:0005524">
    <property type="term" value="F:ATP binding"/>
    <property type="evidence" value="ECO:0007669"/>
    <property type="project" value="UniProtKB-KW"/>
</dbReference>
<feature type="transmembrane region" description="Helical" evidence="8">
    <location>
        <begin position="286"/>
        <end position="307"/>
    </location>
</feature>
<dbReference type="PANTHER" id="PTHR24221:SF653">
    <property type="entry name" value="TRANSPORT ATP-BINDING PROTEIN CYDC"/>
    <property type="match status" value="1"/>
</dbReference>
<dbReference type="InterPro" id="IPR003439">
    <property type="entry name" value="ABC_transporter-like_ATP-bd"/>
</dbReference>
<dbReference type="Gene3D" id="3.40.50.300">
    <property type="entry name" value="P-loop containing nucleotide triphosphate hydrolases"/>
    <property type="match status" value="1"/>
</dbReference>
<reference evidence="11 12" key="1">
    <citation type="submission" date="2021-01" db="EMBL/GenBank/DDBJ databases">
        <title>Genomic Encyclopedia of Type Strains, Phase IV (KMG-IV): sequencing the most valuable type-strain genomes for metagenomic binning, comparative biology and taxonomic classification.</title>
        <authorList>
            <person name="Goeker M."/>
        </authorList>
    </citation>
    <scope>NUCLEOTIDE SEQUENCE [LARGE SCALE GENOMIC DNA]</scope>
    <source>
        <strain evidence="11 12">DSM 27513</strain>
    </source>
</reference>
<feature type="transmembrane region" description="Helical" evidence="8">
    <location>
        <begin position="254"/>
        <end position="274"/>
    </location>
</feature>
<evidence type="ECO:0000313" key="11">
    <source>
        <dbReference type="EMBL" id="MBM7635652.1"/>
    </source>
</evidence>
<feature type="transmembrane region" description="Helical" evidence="8">
    <location>
        <begin position="139"/>
        <end position="164"/>
    </location>
</feature>
<dbReference type="InterPro" id="IPR003593">
    <property type="entry name" value="AAA+_ATPase"/>
</dbReference>
<proteinExistence type="predicted"/>
<evidence type="ECO:0000256" key="3">
    <source>
        <dbReference type="ARBA" id="ARBA00022741"/>
    </source>
</evidence>
<name>A0ABS2PK57_9STRE</name>
<keyword evidence="3" id="KW-0547">Nucleotide-binding</keyword>
<comment type="caution">
    <text evidence="11">The sequence shown here is derived from an EMBL/GenBank/DDBJ whole genome shotgun (WGS) entry which is preliminary data.</text>
</comment>
<dbReference type="SUPFAM" id="SSF90123">
    <property type="entry name" value="ABC transporter transmembrane region"/>
    <property type="match status" value="1"/>
</dbReference>
<keyword evidence="2 8" id="KW-0812">Transmembrane</keyword>
<dbReference type="InterPro" id="IPR011527">
    <property type="entry name" value="ABC1_TM_dom"/>
</dbReference>
<evidence type="ECO:0000256" key="2">
    <source>
        <dbReference type="ARBA" id="ARBA00022692"/>
    </source>
</evidence>
<evidence type="ECO:0000256" key="7">
    <source>
        <dbReference type="SAM" id="Coils"/>
    </source>
</evidence>
<dbReference type="InterPro" id="IPR014223">
    <property type="entry name" value="ABC_CydC/D"/>
</dbReference>
<evidence type="ECO:0000256" key="5">
    <source>
        <dbReference type="ARBA" id="ARBA00022989"/>
    </source>
</evidence>
<feature type="transmembrane region" description="Helical" evidence="8">
    <location>
        <begin position="25"/>
        <end position="46"/>
    </location>
</feature>
<dbReference type="NCBIfam" id="TIGR02868">
    <property type="entry name" value="CydC"/>
    <property type="match status" value="1"/>
</dbReference>
<dbReference type="SUPFAM" id="SSF52540">
    <property type="entry name" value="P-loop containing nucleoside triphosphate hydrolases"/>
    <property type="match status" value="1"/>
</dbReference>
<dbReference type="InterPro" id="IPR039421">
    <property type="entry name" value="Type_1_exporter"/>
</dbReference>
<dbReference type="CDD" id="cd03247">
    <property type="entry name" value="ABCC_cytochrome_bd"/>
    <property type="match status" value="1"/>
</dbReference>
<evidence type="ECO:0000259" key="9">
    <source>
        <dbReference type="PROSITE" id="PS50893"/>
    </source>
</evidence>
<feature type="domain" description="ABC transmembrane type-1" evidence="10">
    <location>
        <begin position="28"/>
        <end position="313"/>
    </location>
</feature>
<dbReference type="RefSeq" id="WP_205016581.1">
    <property type="nucleotide sequence ID" value="NZ_JAFBEI010000006.1"/>
</dbReference>
<gene>
    <name evidence="11" type="ORF">JOC31_000453</name>
</gene>
<feature type="transmembrane region" description="Helical" evidence="8">
    <location>
        <begin position="58"/>
        <end position="78"/>
    </location>
</feature>
<dbReference type="PROSITE" id="PS50893">
    <property type="entry name" value="ABC_TRANSPORTER_2"/>
    <property type="match status" value="1"/>
</dbReference>
<evidence type="ECO:0000256" key="6">
    <source>
        <dbReference type="ARBA" id="ARBA00023136"/>
    </source>
</evidence>
<evidence type="ECO:0000313" key="12">
    <source>
        <dbReference type="Proteomes" id="UP000809081"/>
    </source>
</evidence>
<sequence length="585" mass="65746">MTKLAIIQLLKKDKWVLPYFKRYKVALVTALALGFLTFFCSVALMFNSGFLISKSASLPSNILLVYIPIVLTRTFGIGRPLFRYLERLTSHHWVLKMTSSLRKRLYLALEQDAVFLKNRVRLGDIMGILSQDINYLQNLYLRTIFPTIIAWICYFCIIVLLGFVSLSFALLVSGYLLIVLLVVPFLSLSINGERETQMKEMKAELYRDVTDNVLGVSDWIFSQRGKDYVTKHEESEAKLQEIQSKVKRFNNRRAFLTDAFFGILVLFVLIWSSSTFHGNHGGSANWIAAFVLAVFPISEIFSGLATASQEVTTYSDSIRRLNDLPQTTDATSNHLEVPERFDLMINELSFSYEHKSVLNQLSLVIPQGQKLAILGPSGSGKSTLLTLIRGDLAPQEGSVLIDGHKISDFGETISDMISVIQQSPYLFNTSILNNVRLGNEKASVEEVWSALEKVGLKEMVSSLPKGLETLVDEAGLRFSGGERHRMALARILLQDCPIVLLDEPTLGLDPITEMDLLDTVMKTLDGKTIIWVTHHLKGVSMVDQVIFLEKGKLTMSGSPQDLLQTNERYRQLKRIDDGEDTVSIS</sequence>
<organism evidence="11 12">
    <name type="scientific">Streptococcus saliviloxodontae</name>
    <dbReference type="NCBI Taxonomy" id="1349416"/>
    <lineage>
        <taxon>Bacteria</taxon>
        <taxon>Bacillati</taxon>
        <taxon>Bacillota</taxon>
        <taxon>Bacilli</taxon>
        <taxon>Lactobacillales</taxon>
        <taxon>Streptococcaceae</taxon>
        <taxon>Streptococcus</taxon>
    </lineage>
</organism>
<feature type="domain" description="ABC transporter" evidence="9">
    <location>
        <begin position="343"/>
        <end position="575"/>
    </location>
</feature>
<keyword evidence="5 8" id="KW-1133">Transmembrane helix</keyword>
<accession>A0ABS2PK57</accession>
<dbReference type="Pfam" id="PF00005">
    <property type="entry name" value="ABC_tran"/>
    <property type="match status" value="1"/>
</dbReference>
<evidence type="ECO:0000259" key="10">
    <source>
        <dbReference type="PROSITE" id="PS50929"/>
    </source>
</evidence>
<dbReference type="PROSITE" id="PS50929">
    <property type="entry name" value="ABC_TM1F"/>
    <property type="match status" value="1"/>
</dbReference>
<feature type="coiled-coil region" evidence="7">
    <location>
        <begin position="232"/>
        <end position="259"/>
    </location>
</feature>
<dbReference type="PANTHER" id="PTHR24221">
    <property type="entry name" value="ATP-BINDING CASSETTE SUB-FAMILY B"/>
    <property type="match status" value="1"/>
</dbReference>
<comment type="subcellular location">
    <subcellularLocation>
        <location evidence="1">Cell membrane</location>
        <topology evidence="1">Multi-pass membrane protein</topology>
    </subcellularLocation>
</comment>
<keyword evidence="6 8" id="KW-0472">Membrane</keyword>
<dbReference type="EMBL" id="JAFBEI010000006">
    <property type="protein sequence ID" value="MBM7635652.1"/>
    <property type="molecule type" value="Genomic_DNA"/>
</dbReference>
<evidence type="ECO:0000256" key="8">
    <source>
        <dbReference type="SAM" id="Phobius"/>
    </source>
</evidence>
<dbReference type="SMART" id="SM00382">
    <property type="entry name" value="AAA"/>
    <property type="match status" value="1"/>
</dbReference>
<evidence type="ECO:0000256" key="4">
    <source>
        <dbReference type="ARBA" id="ARBA00022840"/>
    </source>
</evidence>
<keyword evidence="7" id="KW-0175">Coiled coil</keyword>
<dbReference type="InterPro" id="IPR036640">
    <property type="entry name" value="ABC1_TM_sf"/>
</dbReference>
<protein>
    <submittedName>
        <fullName evidence="11">ATP-binding cassette subfamily C protein CydC</fullName>
    </submittedName>
</protein>
<feature type="transmembrane region" description="Helical" evidence="8">
    <location>
        <begin position="170"/>
        <end position="192"/>
    </location>
</feature>